<feature type="compositionally biased region" description="Polar residues" evidence="1">
    <location>
        <begin position="67"/>
        <end position="78"/>
    </location>
</feature>
<protein>
    <submittedName>
        <fullName evidence="3">Uncharacterized protein</fullName>
    </submittedName>
</protein>
<keyword evidence="2" id="KW-0472">Membrane</keyword>
<proteinExistence type="predicted"/>
<dbReference type="KEGG" id="pvv:PVVCY_1406720"/>
<keyword evidence="2" id="KW-1133">Transmembrane helix</keyword>
<keyword evidence="2" id="KW-0812">Transmembrane</keyword>
<gene>
    <name evidence="3" type="ORF">PVVCY_1406720</name>
</gene>
<accession>A0A449C160</accession>
<name>A0A449C160_PLAVN</name>
<feature type="transmembrane region" description="Helical" evidence="2">
    <location>
        <begin position="23"/>
        <end position="41"/>
    </location>
</feature>
<sequence>MIFRKKDENPSIISRMKNLKNRIGRKILNFMLFFFTAQFVYKMSSITWGLKNNHRKLSPEEIKRIPNETNNDAIQTQH</sequence>
<dbReference type="RefSeq" id="XP_008622586.1">
    <property type="nucleotide sequence ID" value="XM_008624364.1"/>
</dbReference>
<dbReference type="Proteomes" id="UP000290582">
    <property type="component" value="Chromosome PVVCY_14"/>
</dbReference>
<dbReference type="EMBL" id="LR215070">
    <property type="protein sequence ID" value="VEV59425.1"/>
    <property type="molecule type" value="Genomic_DNA"/>
</dbReference>
<evidence type="ECO:0000256" key="1">
    <source>
        <dbReference type="SAM" id="MobiDB-lite"/>
    </source>
</evidence>
<dbReference type="VEuPathDB" id="PlasmoDB:PVVCY_1406720"/>
<dbReference type="GeneID" id="19958886"/>
<reference evidence="3 4" key="1">
    <citation type="submission" date="2019-01" db="EMBL/GenBank/DDBJ databases">
        <authorList>
            <person name="Ramaprasad A."/>
        </authorList>
    </citation>
    <scope>NUCLEOTIDE SEQUENCE [LARGE SCALE GENOMIC DNA]</scope>
</reference>
<evidence type="ECO:0000256" key="2">
    <source>
        <dbReference type="SAM" id="Phobius"/>
    </source>
</evidence>
<evidence type="ECO:0000313" key="3">
    <source>
        <dbReference type="EMBL" id="VEV59425.1"/>
    </source>
</evidence>
<organism evidence="3 4">
    <name type="scientific">Plasmodium vinckei vinckei</name>
    <dbReference type="NCBI Taxonomy" id="54757"/>
    <lineage>
        <taxon>Eukaryota</taxon>
        <taxon>Sar</taxon>
        <taxon>Alveolata</taxon>
        <taxon>Apicomplexa</taxon>
        <taxon>Aconoidasida</taxon>
        <taxon>Haemosporida</taxon>
        <taxon>Plasmodiidae</taxon>
        <taxon>Plasmodium</taxon>
        <taxon>Plasmodium (Vinckeia)</taxon>
    </lineage>
</organism>
<feature type="region of interest" description="Disordered" evidence="1">
    <location>
        <begin position="59"/>
        <end position="78"/>
    </location>
</feature>
<evidence type="ECO:0000313" key="4">
    <source>
        <dbReference type="Proteomes" id="UP000290582"/>
    </source>
</evidence>
<dbReference type="AlphaFoldDB" id="A0A449C160"/>
<dbReference type="OrthoDB" id="370823at2759"/>